<dbReference type="SUPFAM" id="SSF55073">
    <property type="entry name" value="Nucleotide cyclase"/>
    <property type="match status" value="1"/>
</dbReference>
<evidence type="ECO:0000256" key="1">
    <source>
        <dbReference type="ARBA" id="ARBA00012528"/>
    </source>
</evidence>
<dbReference type="CDD" id="cd01949">
    <property type="entry name" value="GGDEF"/>
    <property type="match status" value="1"/>
</dbReference>
<sequence length="377" mass="40786">MIRRWWTTIRNFDRFTGALLLATCALAGFAAVTSVQIQRYQGQIVELSNYNLSYVYARTQIEILRLHAAISDAILDDEGTGAAKLRWAIVKGRISTIPIAYGPIDVPEAATARDNLEKTLFAIRPLIAALDSTESGIEALNALDRAANEFTRLTALANVRQSEVAQHEQELLAATMVRLSSAIFLTCCIGLALLVVVFRQKQRLRQAAVTDVLTGLPNRAAIYDWKPAGGKPVTIALAVIDVDRFKDVNDELGHAEGDALLRCLADVLRDQAGDDALAARLGGDEFVVIFTGKDAWKRAESRCAAIEDAFRSGCQTTDFAGATLSIGISVGTVASSADIELLMTQADGAMYGAKRDHRNAVPDLSGRFHRPPQLACG</sequence>
<dbReference type="PANTHER" id="PTHR45138:SF9">
    <property type="entry name" value="DIGUANYLATE CYCLASE DGCM-RELATED"/>
    <property type="match status" value="1"/>
</dbReference>
<feature type="transmembrane region" description="Helical" evidence="3">
    <location>
        <begin position="179"/>
        <end position="198"/>
    </location>
</feature>
<keyword evidence="3" id="KW-0812">Transmembrane</keyword>
<evidence type="ECO:0000256" key="3">
    <source>
        <dbReference type="SAM" id="Phobius"/>
    </source>
</evidence>
<dbReference type="GO" id="GO:0005886">
    <property type="term" value="C:plasma membrane"/>
    <property type="evidence" value="ECO:0007669"/>
    <property type="project" value="TreeGrafter"/>
</dbReference>
<evidence type="ECO:0000259" key="4">
    <source>
        <dbReference type="PROSITE" id="PS50887"/>
    </source>
</evidence>
<dbReference type="RefSeq" id="WP_233719035.1">
    <property type="nucleotide sequence ID" value="NZ_JAJUWU010000006.1"/>
</dbReference>
<dbReference type="Gene3D" id="3.30.70.270">
    <property type="match status" value="1"/>
</dbReference>
<dbReference type="InterPro" id="IPR029787">
    <property type="entry name" value="Nucleotide_cyclase"/>
</dbReference>
<dbReference type="Proteomes" id="UP001139035">
    <property type="component" value="Unassembled WGS sequence"/>
</dbReference>
<dbReference type="Pfam" id="PF00990">
    <property type="entry name" value="GGDEF"/>
    <property type="match status" value="1"/>
</dbReference>
<dbReference type="PROSITE" id="PS50887">
    <property type="entry name" value="GGDEF"/>
    <property type="match status" value="1"/>
</dbReference>
<dbReference type="GO" id="GO:1902201">
    <property type="term" value="P:negative regulation of bacterial-type flagellum-dependent cell motility"/>
    <property type="evidence" value="ECO:0007669"/>
    <property type="project" value="TreeGrafter"/>
</dbReference>
<keyword evidence="6" id="KW-1185">Reference proteome</keyword>
<dbReference type="InterPro" id="IPR000160">
    <property type="entry name" value="GGDEF_dom"/>
</dbReference>
<dbReference type="EC" id="2.7.7.65" evidence="1"/>
<dbReference type="PANTHER" id="PTHR45138">
    <property type="entry name" value="REGULATORY COMPONENTS OF SENSORY TRANSDUCTION SYSTEM"/>
    <property type="match status" value="1"/>
</dbReference>
<reference evidence="5" key="1">
    <citation type="submission" date="2022-01" db="EMBL/GenBank/DDBJ databases">
        <title>Jiella avicenniae sp. nov., a novel endophytic bacterium isolated from bark of Avicennia marina.</title>
        <authorList>
            <person name="Tuo L."/>
        </authorList>
    </citation>
    <scope>NUCLEOTIDE SEQUENCE</scope>
    <source>
        <strain evidence="5">CBK1P-4</strain>
    </source>
</reference>
<gene>
    <name evidence="5" type="ORF">LZD57_07720</name>
</gene>
<dbReference type="GO" id="GO:0043709">
    <property type="term" value="P:cell adhesion involved in single-species biofilm formation"/>
    <property type="evidence" value="ECO:0007669"/>
    <property type="project" value="TreeGrafter"/>
</dbReference>
<accession>A0A9X1P228</accession>
<dbReference type="EMBL" id="JAJUWU010000006">
    <property type="protein sequence ID" value="MCE7027876.1"/>
    <property type="molecule type" value="Genomic_DNA"/>
</dbReference>
<evidence type="ECO:0000313" key="5">
    <source>
        <dbReference type="EMBL" id="MCE7027876.1"/>
    </source>
</evidence>
<dbReference type="GO" id="GO:0052621">
    <property type="term" value="F:diguanylate cyclase activity"/>
    <property type="evidence" value="ECO:0007669"/>
    <property type="project" value="UniProtKB-EC"/>
</dbReference>
<evidence type="ECO:0000313" key="6">
    <source>
        <dbReference type="Proteomes" id="UP001139035"/>
    </source>
</evidence>
<dbReference type="AlphaFoldDB" id="A0A9X1P228"/>
<keyword evidence="3" id="KW-0472">Membrane</keyword>
<protein>
    <recommendedName>
        <fullName evidence="1">diguanylate cyclase</fullName>
        <ecNumber evidence="1">2.7.7.65</ecNumber>
    </recommendedName>
</protein>
<dbReference type="InterPro" id="IPR043128">
    <property type="entry name" value="Rev_trsase/Diguanyl_cyclase"/>
</dbReference>
<organism evidence="5 6">
    <name type="scientific">Jiella avicenniae</name>
    <dbReference type="NCBI Taxonomy" id="2907202"/>
    <lineage>
        <taxon>Bacteria</taxon>
        <taxon>Pseudomonadati</taxon>
        <taxon>Pseudomonadota</taxon>
        <taxon>Alphaproteobacteria</taxon>
        <taxon>Hyphomicrobiales</taxon>
        <taxon>Aurantimonadaceae</taxon>
        <taxon>Jiella</taxon>
    </lineage>
</organism>
<dbReference type="SMART" id="SM00267">
    <property type="entry name" value="GGDEF"/>
    <property type="match status" value="1"/>
</dbReference>
<dbReference type="InterPro" id="IPR050469">
    <property type="entry name" value="Diguanylate_Cyclase"/>
</dbReference>
<comment type="catalytic activity">
    <reaction evidence="2">
        <text>2 GTP = 3',3'-c-di-GMP + 2 diphosphate</text>
        <dbReference type="Rhea" id="RHEA:24898"/>
        <dbReference type="ChEBI" id="CHEBI:33019"/>
        <dbReference type="ChEBI" id="CHEBI:37565"/>
        <dbReference type="ChEBI" id="CHEBI:58805"/>
        <dbReference type="EC" id="2.7.7.65"/>
    </reaction>
</comment>
<feature type="domain" description="GGDEF" evidence="4">
    <location>
        <begin position="233"/>
        <end position="366"/>
    </location>
</feature>
<dbReference type="NCBIfam" id="TIGR00254">
    <property type="entry name" value="GGDEF"/>
    <property type="match status" value="1"/>
</dbReference>
<keyword evidence="3" id="KW-1133">Transmembrane helix</keyword>
<name>A0A9X1P228_9HYPH</name>
<proteinExistence type="predicted"/>
<evidence type="ECO:0000256" key="2">
    <source>
        <dbReference type="ARBA" id="ARBA00034247"/>
    </source>
</evidence>
<comment type="caution">
    <text evidence="5">The sequence shown here is derived from an EMBL/GenBank/DDBJ whole genome shotgun (WGS) entry which is preliminary data.</text>
</comment>